<protein>
    <submittedName>
        <fullName evidence="1">Uncharacterized protein</fullName>
    </submittedName>
</protein>
<accession>A0AC61U718</accession>
<reference evidence="1" key="1">
    <citation type="submission" date="2021-11" db="EMBL/GenBank/DDBJ databases">
        <title>Study of the species diversity of bacterial strains isolated from a unique natural object - Shulgan-Tash cave (Bashkiria).</title>
        <authorList>
            <person name="Sazanova A.L."/>
            <person name="Chirak E.R."/>
            <person name="Safronova V.I."/>
        </authorList>
    </citation>
    <scope>NUCLEOTIDE SEQUENCE</scope>
    <source>
        <strain evidence="1">P1</strain>
    </source>
</reference>
<evidence type="ECO:0000313" key="2">
    <source>
        <dbReference type="Proteomes" id="UP001059663"/>
    </source>
</evidence>
<name>A0AC61U718_9MICO</name>
<gene>
    <name evidence="1" type="ORF">LP422_06090</name>
</gene>
<organism evidence="1 2">
    <name type="scientific">Janibacter limosus</name>
    <dbReference type="NCBI Taxonomy" id="53458"/>
    <lineage>
        <taxon>Bacteria</taxon>
        <taxon>Bacillati</taxon>
        <taxon>Actinomycetota</taxon>
        <taxon>Actinomycetes</taxon>
        <taxon>Micrococcales</taxon>
        <taxon>Intrasporangiaceae</taxon>
        <taxon>Janibacter</taxon>
    </lineage>
</organism>
<proteinExistence type="predicted"/>
<dbReference type="Proteomes" id="UP001059663">
    <property type="component" value="Chromosome"/>
</dbReference>
<dbReference type="EMBL" id="CP087977">
    <property type="protein sequence ID" value="UUZ45627.1"/>
    <property type="molecule type" value="Genomic_DNA"/>
</dbReference>
<sequence length="130" mass="13840">MVAASAGTGSSASGEATTSVAPRDIRTMATKVPSCWSSTPMPIRMRPRTRLRATKVAPTNRWLPRVRTIPAEIPMTVAKSGEATLLTTSSATVTSVESTGAQTRTWAMTMHTIATPRTRSTAGSRRRSHG</sequence>
<evidence type="ECO:0000313" key="1">
    <source>
        <dbReference type="EMBL" id="UUZ45627.1"/>
    </source>
</evidence>